<accession>A0A0H1RDN3</accession>
<comment type="caution">
    <text evidence="1">The sequence shown here is derived from an EMBL/GenBank/DDBJ whole genome shotgun (WGS) entry which is preliminary data.</text>
</comment>
<protein>
    <submittedName>
        <fullName evidence="1">Uncharacterized protein</fullName>
    </submittedName>
</protein>
<dbReference type="Proteomes" id="UP000035489">
    <property type="component" value="Unassembled WGS sequence"/>
</dbReference>
<evidence type="ECO:0000313" key="2">
    <source>
        <dbReference type="Proteomes" id="UP000035489"/>
    </source>
</evidence>
<dbReference type="AlphaFoldDB" id="A0A0H1RDN3"/>
<gene>
    <name evidence="1" type="ORF">AA309_11530</name>
</gene>
<evidence type="ECO:0000313" key="1">
    <source>
        <dbReference type="EMBL" id="KLK92971.1"/>
    </source>
</evidence>
<name>A0A0H1RDN3_9HYPH</name>
<dbReference type="EMBL" id="LCYG01000027">
    <property type="protein sequence ID" value="KLK92971.1"/>
    <property type="molecule type" value="Genomic_DNA"/>
</dbReference>
<organism evidence="1 2">
    <name type="scientific">Microvirga vignae</name>
    <dbReference type="NCBI Taxonomy" id="1225564"/>
    <lineage>
        <taxon>Bacteria</taxon>
        <taxon>Pseudomonadati</taxon>
        <taxon>Pseudomonadota</taxon>
        <taxon>Alphaproteobacteria</taxon>
        <taxon>Hyphomicrobiales</taxon>
        <taxon>Methylobacteriaceae</taxon>
        <taxon>Microvirga</taxon>
    </lineage>
</organism>
<proteinExistence type="predicted"/>
<sequence length="101" mass="10933">MLPTDSVEPRNTRDLFLKLSTALFVISPDTDSLADELRDLAREIVERVQAEHAVDLPELGAPNLDFTSHKPVVATVLDPGADYAVGSPRPLPVPAHAPRCP</sequence>
<keyword evidence="2" id="KW-1185">Reference proteome</keyword>
<reference evidence="1 2" key="1">
    <citation type="submission" date="2015-05" db="EMBL/GenBank/DDBJ databases">
        <title>Draft genome sequence of Microvirga vignae strain BR3299, a novel nitrogen fixing bacteria isolated from Brazil semi-aired region.</title>
        <authorList>
            <person name="Zilli J.E."/>
            <person name="Passos S.R."/>
            <person name="Leite J."/>
            <person name="Baldani J.I."/>
            <person name="Xavier G.R."/>
            <person name="Rumjaneck N.G."/>
            <person name="Simoes-Araujo J.L."/>
        </authorList>
    </citation>
    <scope>NUCLEOTIDE SEQUENCE [LARGE SCALE GENOMIC DNA]</scope>
    <source>
        <strain evidence="1 2">BR3299</strain>
    </source>
</reference>